<dbReference type="Proteomes" id="UP001243989">
    <property type="component" value="Unassembled WGS sequence"/>
</dbReference>
<keyword evidence="1" id="KW-0812">Transmembrane</keyword>
<proteinExistence type="predicted"/>
<evidence type="ECO:0000256" key="2">
    <source>
        <dbReference type="SAM" id="SignalP"/>
    </source>
</evidence>
<accession>A0AAI9ZWS4</accession>
<dbReference type="RefSeq" id="XP_060448256.1">
    <property type="nucleotide sequence ID" value="XM_060582283.1"/>
</dbReference>
<evidence type="ECO:0000313" key="3">
    <source>
        <dbReference type="EMBL" id="KAK1639649.1"/>
    </source>
</evidence>
<protein>
    <recommendedName>
        <fullName evidence="5">Secreted protein</fullName>
    </recommendedName>
</protein>
<name>A0AAI9ZWS4_9PEZI</name>
<keyword evidence="4" id="KW-1185">Reference proteome</keyword>
<dbReference type="EMBL" id="JAHMHQ010000005">
    <property type="protein sequence ID" value="KAK1639649.1"/>
    <property type="molecule type" value="Genomic_DNA"/>
</dbReference>
<evidence type="ECO:0008006" key="5">
    <source>
        <dbReference type="Google" id="ProtNLM"/>
    </source>
</evidence>
<comment type="caution">
    <text evidence="3">The sequence shown here is derived from an EMBL/GenBank/DDBJ whole genome shotgun (WGS) entry which is preliminary data.</text>
</comment>
<keyword evidence="2" id="KW-0732">Signal</keyword>
<keyword evidence="1" id="KW-0472">Membrane</keyword>
<dbReference type="AlphaFoldDB" id="A0AAI9ZWS4"/>
<organism evidence="3 4">
    <name type="scientific">Colletotrichum phormii</name>
    <dbReference type="NCBI Taxonomy" id="359342"/>
    <lineage>
        <taxon>Eukaryota</taxon>
        <taxon>Fungi</taxon>
        <taxon>Dikarya</taxon>
        <taxon>Ascomycota</taxon>
        <taxon>Pezizomycotina</taxon>
        <taxon>Sordariomycetes</taxon>
        <taxon>Hypocreomycetidae</taxon>
        <taxon>Glomerellales</taxon>
        <taxon>Glomerellaceae</taxon>
        <taxon>Colletotrichum</taxon>
        <taxon>Colletotrichum acutatum species complex</taxon>
    </lineage>
</organism>
<sequence length="120" mass="13448">MMLWYSLLSLRTYGVVCLRCAAVWKLSTCCARCAPAGPLLDLSARGNGALLSFKFVYHLFWFGGNNSLLFFSFFFFESRTSSHRGTWREHVASRGTLPADPSSPLLCSLCVSLFLYKVDS</sequence>
<evidence type="ECO:0000256" key="1">
    <source>
        <dbReference type="SAM" id="Phobius"/>
    </source>
</evidence>
<evidence type="ECO:0000313" key="4">
    <source>
        <dbReference type="Proteomes" id="UP001243989"/>
    </source>
</evidence>
<keyword evidence="1" id="KW-1133">Transmembrane helix</keyword>
<reference evidence="3" key="1">
    <citation type="submission" date="2021-06" db="EMBL/GenBank/DDBJ databases">
        <title>Comparative genomics, transcriptomics and evolutionary studies reveal genomic signatures of adaptation to plant cell wall in hemibiotrophic fungi.</title>
        <authorList>
            <consortium name="DOE Joint Genome Institute"/>
            <person name="Baroncelli R."/>
            <person name="Diaz J.F."/>
            <person name="Benocci T."/>
            <person name="Peng M."/>
            <person name="Battaglia E."/>
            <person name="Haridas S."/>
            <person name="Andreopoulos W."/>
            <person name="Labutti K."/>
            <person name="Pangilinan J."/>
            <person name="Floch G.L."/>
            <person name="Makela M.R."/>
            <person name="Henrissat B."/>
            <person name="Grigoriev I.V."/>
            <person name="Crouch J.A."/>
            <person name="De Vries R.P."/>
            <person name="Sukno S.A."/>
            <person name="Thon M.R."/>
        </authorList>
    </citation>
    <scope>NUCLEOTIDE SEQUENCE</scope>
    <source>
        <strain evidence="3">CBS 102054</strain>
    </source>
</reference>
<feature type="transmembrane region" description="Helical" evidence="1">
    <location>
        <begin position="55"/>
        <end position="76"/>
    </location>
</feature>
<gene>
    <name evidence="3" type="ORF">BDP81DRAFT_181012</name>
</gene>
<feature type="chain" id="PRO_5042542186" description="Secreted protein" evidence="2">
    <location>
        <begin position="18"/>
        <end position="120"/>
    </location>
</feature>
<feature type="signal peptide" evidence="2">
    <location>
        <begin position="1"/>
        <end position="17"/>
    </location>
</feature>
<dbReference type="GeneID" id="85467145"/>